<feature type="compositionally biased region" description="Low complexity" evidence="1">
    <location>
        <begin position="110"/>
        <end position="130"/>
    </location>
</feature>
<accession>A0AAD4ZNU3</accession>
<comment type="caution">
    <text evidence="2">The sequence shown here is derived from an EMBL/GenBank/DDBJ whole genome shotgun (WGS) entry which is preliminary data.</text>
</comment>
<dbReference type="AlphaFoldDB" id="A0AAD4ZNU3"/>
<sequence length="220" mass="24909">MTPPPYYDVPKFSAQSDIDWSMKSDNSISYEVRSEMEWLVYCIVLKFQRLDLTQNPPSDSSHHIMMFPKIRTQSDIDWSMKLDNSDTLAKIGQRLERLKSNTFENSVSPSAQTSSVEEDSSSSSPASVDSFDNSKSDREEEVVDNNDENRALEDYAQLVIPNSPSCILLPTEARNYNLKSSHFHMLPSFYGLPNEDPLAHIKEFYNVVSGLPLQGVSEAI</sequence>
<feature type="region of interest" description="Disordered" evidence="1">
    <location>
        <begin position="102"/>
        <end position="149"/>
    </location>
</feature>
<name>A0AAD4ZNU3_PRUDU</name>
<dbReference type="Proteomes" id="UP001054821">
    <property type="component" value="Chromosome 1"/>
</dbReference>
<evidence type="ECO:0000256" key="1">
    <source>
        <dbReference type="SAM" id="MobiDB-lite"/>
    </source>
</evidence>
<evidence type="ECO:0000313" key="2">
    <source>
        <dbReference type="EMBL" id="KAI5351520.1"/>
    </source>
</evidence>
<dbReference type="EMBL" id="JAJFAZ020000001">
    <property type="protein sequence ID" value="KAI5351520.1"/>
    <property type="molecule type" value="Genomic_DNA"/>
</dbReference>
<proteinExistence type="predicted"/>
<gene>
    <name evidence="2" type="ORF">L3X38_004411</name>
</gene>
<keyword evidence="3" id="KW-1185">Reference proteome</keyword>
<evidence type="ECO:0000313" key="3">
    <source>
        <dbReference type="Proteomes" id="UP001054821"/>
    </source>
</evidence>
<protein>
    <submittedName>
        <fullName evidence="2">Uncharacterized protein</fullName>
    </submittedName>
</protein>
<organism evidence="2 3">
    <name type="scientific">Prunus dulcis</name>
    <name type="common">Almond</name>
    <name type="synonym">Amygdalus dulcis</name>
    <dbReference type="NCBI Taxonomy" id="3755"/>
    <lineage>
        <taxon>Eukaryota</taxon>
        <taxon>Viridiplantae</taxon>
        <taxon>Streptophyta</taxon>
        <taxon>Embryophyta</taxon>
        <taxon>Tracheophyta</taxon>
        <taxon>Spermatophyta</taxon>
        <taxon>Magnoliopsida</taxon>
        <taxon>eudicotyledons</taxon>
        <taxon>Gunneridae</taxon>
        <taxon>Pentapetalae</taxon>
        <taxon>rosids</taxon>
        <taxon>fabids</taxon>
        <taxon>Rosales</taxon>
        <taxon>Rosaceae</taxon>
        <taxon>Amygdaloideae</taxon>
        <taxon>Amygdaleae</taxon>
        <taxon>Prunus</taxon>
    </lineage>
</organism>
<reference evidence="2 3" key="1">
    <citation type="journal article" date="2022" name="G3 (Bethesda)">
        <title>Whole-genome sequence and methylome profiling of the almond [Prunus dulcis (Mill.) D.A. Webb] cultivar 'Nonpareil'.</title>
        <authorList>
            <person name="D'Amico-Willman K.M."/>
            <person name="Ouma W.Z."/>
            <person name="Meulia T."/>
            <person name="Sideli G.M."/>
            <person name="Gradziel T.M."/>
            <person name="Fresnedo-Ramirez J."/>
        </authorList>
    </citation>
    <scope>NUCLEOTIDE SEQUENCE [LARGE SCALE GENOMIC DNA]</scope>
    <source>
        <strain evidence="2">Clone GOH B32 T37-40</strain>
    </source>
</reference>